<dbReference type="Gene3D" id="3.30.300.30">
    <property type="match status" value="1"/>
</dbReference>
<dbReference type="EMBL" id="CP136920">
    <property type="protein sequence ID" value="WOO42332.1"/>
    <property type="molecule type" value="Genomic_DNA"/>
</dbReference>
<dbReference type="KEGG" id="puo:RZN69_04465"/>
<dbReference type="InterPro" id="IPR042099">
    <property type="entry name" value="ANL_N_sf"/>
</dbReference>
<reference evidence="2 3" key="1">
    <citation type="submission" date="2023-10" db="EMBL/GenBank/DDBJ databases">
        <title>Rubellicoccus peritrichatus gen. nov., sp. nov., isolated from an algae of coral reef tank.</title>
        <authorList>
            <person name="Luo J."/>
        </authorList>
    </citation>
    <scope>NUCLEOTIDE SEQUENCE [LARGE SCALE GENOMIC DNA]</scope>
    <source>
        <strain evidence="2 3">CR14</strain>
    </source>
</reference>
<dbReference type="Pfam" id="PF00501">
    <property type="entry name" value="AMP-binding"/>
    <property type="match status" value="2"/>
</dbReference>
<dbReference type="Proteomes" id="UP001304300">
    <property type="component" value="Chromosome"/>
</dbReference>
<evidence type="ECO:0000313" key="2">
    <source>
        <dbReference type="EMBL" id="WOO42332.1"/>
    </source>
</evidence>
<evidence type="ECO:0000313" key="3">
    <source>
        <dbReference type="Proteomes" id="UP001304300"/>
    </source>
</evidence>
<dbReference type="InterPro" id="IPR045851">
    <property type="entry name" value="AMP-bd_C_sf"/>
</dbReference>
<accession>A0AAQ3QWW3</accession>
<dbReference type="SUPFAM" id="SSF56801">
    <property type="entry name" value="Acetyl-CoA synthetase-like"/>
    <property type="match status" value="1"/>
</dbReference>
<dbReference type="PANTHER" id="PTHR24096">
    <property type="entry name" value="LONG-CHAIN-FATTY-ACID--COA LIGASE"/>
    <property type="match status" value="1"/>
</dbReference>
<gene>
    <name evidence="2" type="ORF">RZN69_04465</name>
</gene>
<keyword evidence="3" id="KW-1185">Reference proteome</keyword>
<dbReference type="RefSeq" id="WP_317834851.1">
    <property type="nucleotide sequence ID" value="NZ_CP136920.1"/>
</dbReference>
<dbReference type="AlphaFoldDB" id="A0AAQ3QWW3"/>
<evidence type="ECO:0000259" key="1">
    <source>
        <dbReference type="Pfam" id="PF00501"/>
    </source>
</evidence>
<feature type="domain" description="AMP-dependent synthetase/ligase" evidence="1">
    <location>
        <begin position="130"/>
        <end position="304"/>
    </location>
</feature>
<organism evidence="2 3">
    <name type="scientific">Rubellicoccus peritrichatus</name>
    <dbReference type="NCBI Taxonomy" id="3080537"/>
    <lineage>
        <taxon>Bacteria</taxon>
        <taxon>Pseudomonadati</taxon>
        <taxon>Verrucomicrobiota</taxon>
        <taxon>Opitutia</taxon>
        <taxon>Puniceicoccales</taxon>
        <taxon>Cerasicoccaceae</taxon>
        <taxon>Rubellicoccus</taxon>
    </lineage>
</organism>
<dbReference type="InterPro" id="IPR000873">
    <property type="entry name" value="AMP-dep_synth/lig_dom"/>
</dbReference>
<proteinExistence type="predicted"/>
<feature type="domain" description="AMP-dependent synthetase/ligase" evidence="1">
    <location>
        <begin position="12"/>
        <end position="115"/>
    </location>
</feature>
<name>A0AAQ3QWW3_9BACT</name>
<protein>
    <submittedName>
        <fullName evidence="2">Class I adenylate-forming enzyme family protein</fullName>
    </submittedName>
</protein>
<dbReference type="Gene3D" id="3.40.50.12780">
    <property type="entry name" value="N-terminal domain of ligase-like"/>
    <property type="match status" value="1"/>
</dbReference>
<sequence length="442" mass="48674">MSGKSTMIDAWERVLERRSDDIALIEAEQKRSYRFHELNHLAEVWIERLAGKRLARKSVIVHLPNSADWIALLIALRRVNAVVIPVDYSWPLQKVEEVTERFRAALIITSSGIRECDLPHRKWKEGCSLVKLTSGSTGVPKGIVFSDDELIADGYNIIETMGISGGDRNLCLHPLGHSYAIGNVVVPLLAFGISVVMGSSPFPRVIQEEAAAFGATVLPTVPPILEALCKAGVESLRPIRLVISAAAPLTPVLATTFFDKFGFYIHNFYGSSETGGITYDRTGKSGLSGEAIGTPLANVRLRISKHGHLLVQSMAISHYGKPTDRDNPAEEMLSDRASIALDGSITLQGRADRVEKIGGKRIDLAAMEDALAETFSTSHVAIFKAENAIQVVMENGKFEEQEVKCWLSRRLGRRYQLRLVSKVPLTSRGKKDYVALKARFSK</sequence>